<dbReference type="InterPro" id="IPR027417">
    <property type="entry name" value="P-loop_NTPase"/>
</dbReference>
<feature type="domain" description="ZNFX1" evidence="5">
    <location>
        <begin position="133"/>
        <end position="241"/>
    </location>
</feature>
<feature type="compositionally biased region" description="Low complexity" evidence="2">
    <location>
        <begin position="1"/>
        <end position="13"/>
    </location>
</feature>
<dbReference type="CDD" id="cd18808">
    <property type="entry name" value="SF1_C_Upf1"/>
    <property type="match status" value="1"/>
</dbReference>
<keyword evidence="1" id="KW-0067">ATP-binding</keyword>
<dbReference type="CDD" id="cd06008">
    <property type="entry name" value="NF-X1-zinc-finger"/>
    <property type="match status" value="1"/>
</dbReference>
<keyword evidence="1" id="KW-0347">Helicase</keyword>
<dbReference type="Pfam" id="PF13086">
    <property type="entry name" value="AAA_11"/>
    <property type="match status" value="1"/>
</dbReference>
<feature type="compositionally biased region" description="Acidic residues" evidence="2">
    <location>
        <begin position="504"/>
        <end position="513"/>
    </location>
</feature>
<dbReference type="InterPro" id="IPR041679">
    <property type="entry name" value="DNA2/NAM7-like_C"/>
</dbReference>
<feature type="domain" description="DNA2/NAM7 helicase helicase" evidence="3">
    <location>
        <begin position="300"/>
        <end position="681"/>
    </location>
</feature>
<evidence type="ECO:0000313" key="6">
    <source>
        <dbReference type="EMBL" id="KAK0749142.1"/>
    </source>
</evidence>
<dbReference type="InterPro" id="IPR057373">
    <property type="entry name" value="ZNFX1"/>
</dbReference>
<feature type="region of interest" description="Disordered" evidence="2">
    <location>
        <begin position="276"/>
        <end position="304"/>
    </location>
</feature>
<dbReference type="GO" id="GO:0031380">
    <property type="term" value="C:nuclear RNA-directed RNA polymerase complex"/>
    <property type="evidence" value="ECO:0007669"/>
    <property type="project" value="TreeGrafter"/>
</dbReference>
<feature type="compositionally biased region" description="Acidic residues" evidence="2">
    <location>
        <begin position="1197"/>
        <end position="1207"/>
    </location>
</feature>
<dbReference type="Pfam" id="PF13087">
    <property type="entry name" value="AAA_12"/>
    <property type="match status" value="1"/>
</dbReference>
<evidence type="ECO:0000259" key="3">
    <source>
        <dbReference type="Pfam" id="PF13086"/>
    </source>
</evidence>
<proteinExistence type="predicted"/>
<dbReference type="PANTHER" id="PTHR10887:SF341">
    <property type="entry name" value="NFX1-TYPE ZINC FINGER-CONTAINING PROTEIN 1"/>
    <property type="match status" value="1"/>
</dbReference>
<dbReference type="AlphaFoldDB" id="A0AA40F0Y9"/>
<feature type="domain" description="DNA2/NAM7 helicase-like C-terminal" evidence="4">
    <location>
        <begin position="696"/>
        <end position="878"/>
    </location>
</feature>
<dbReference type="GO" id="GO:0016787">
    <property type="term" value="F:hydrolase activity"/>
    <property type="evidence" value="ECO:0007669"/>
    <property type="project" value="UniProtKB-KW"/>
</dbReference>
<gene>
    <name evidence="6" type="ORF">B0T18DRAFT_405894</name>
</gene>
<dbReference type="InterPro" id="IPR045055">
    <property type="entry name" value="DNA2/NAM7-like"/>
</dbReference>
<dbReference type="Gene3D" id="3.40.50.300">
    <property type="entry name" value="P-loop containing nucleotide triphosphate hydrolases"/>
    <property type="match status" value="3"/>
</dbReference>
<dbReference type="GO" id="GO:0031048">
    <property type="term" value="P:regulatory ncRNA-mediated heterochromatin formation"/>
    <property type="evidence" value="ECO:0007669"/>
    <property type="project" value="TreeGrafter"/>
</dbReference>
<reference evidence="6" key="1">
    <citation type="submission" date="2023-06" db="EMBL/GenBank/DDBJ databases">
        <title>Genome-scale phylogeny and comparative genomics of the fungal order Sordariales.</title>
        <authorList>
            <consortium name="Lawrence Berkeley National Laboratory"/>
            <person name="Hensen N."/>
            <person name="Bonometti L."/>
            <person name="Westerberg I."/>
            <person name="Brannstrom I.O."/>
            <person name="Guillou S."/>
            <person name="Cros-Aarteil S."/>
            <person name="Calhoun S."/>
            <person name="Haridas S."/>
            <person name="Kuo A."/>
            <person name="Mondo S."/>
            <person name="Pangilinan J."/>
            <person name="Riley R."/>
            <person name="LaButti K."/>
            <person name="Andreopoulos B."/>
            <person name="Lipzen A."/>
            <person name="Chen C."/>
            <person name="Yanf M."/>
            <person name="Daum C."/>
            <person name="Ng V."/>
            <person name="Clum A."/>
            <person name="Steindorff A."/>
            <person name="Ohm R."/>
            <person name="Martin F."/>
            <person name="Silar P."/>
            <person name="Natvig D."/>
            <person name="Lalanne C."/>
            <person name="Gautier V."/>
            <person name="Ament-velasquez S.L."/>
            <person name="Kruys A."/>
            <person name="Hutchinson M.I."/>
            <person name="Powell A.J."/>
            <person name="Barry K."/>
            <person name="Miller A.N."/>
            <person name="Grigoriev I.V."/>
            <person name="Debuchy R."/>
            <person name="Gladieux P."/>
            <person name="Thoren M.H."/>
            <person name="Johannesson H."/>
        </authorList>
    </citation>
    <scope>NUCLEOTIDE SEQUENCE</scope>
    <source>
        <strain evidence="6">SMH3187-1</strain>
    </source>
</reference>
<evidence type="ECO:0000259" key="5">
    <source>
        <dbReference type="Pfam" id="PF25396"/>
    </source>
</evidence>
<feature type="region of interest" description="Disordered" evidence="2">
    <location>
        <begin position="494"/>
        <end position="513"/>
    </location>
</feature>
<protein>
    <submittedName>
        <fullName evidence="6">P-loop containing nucleoside triphosphate hydrolase protein</fullName>
    </submittedName>
</protein>
<feature type="region of interest" description="Disordered" evidence="2">
    <location>
        <begin position="1174"/>
        <end position="1207"/>
    </location>
</feature>
<dbReference type="InterPro" id="IPR047187">
    <property type="entry name" value="SF1_C_Upf1"/>
</dbReference>
<evidence type="ECO:0000256" key="1">
    <source>
        <dbReference type="ARBA" id="ARBA00022806"/>
    </source>
</evidence>
<dbReference type="EMBL" id="JAUKUD010000003">
    <property type="protein sequence ID" value="KAK0749142.1"/>
    <property type="molecule type" value="Genomic_DNA"/>
</dbReference>
<dbReference type="GO" id="GO:0004386">
    <property type="term" value="F:helicase activity"/>
    <property type="evidence" value="ECO:0007669"/>
    <property type="project" value="InterPro"/>
</dbReference>
<keyword evidence="7" id="KW-1185">Reference proteome</keyword>
<evidence type="ECO:0000256" key="2">
    <source>
        <dbReference type="SAM" id="MobiDB-lite"/>
    </source>
</evidence>
<feature type="compositionally biased region" description="Basic and acidic residues" evidence="2">
    <location>
        <begin position="54"/>
        <end position="65"/>
    </location>
</feature>
<dbReference type="SUPFAM" id="SSF52540">
    <property type="entry name" value="P-loop containing nucleoside triphosphate hydrolases"/>
    <property type="match status" value="1"/>
</dbReference>
<accession>A0AA40F0Y9</accession>
<feature type="region of interest" description="Disordered" evidence="2">
    <location>
        <begin position="1"/>
        <end position="65"/>
    </location>
</feature>
<dbReference type="Pfam" id="PF25396">
    <property type="entry name" value="ZNFX1"/>
    <property type="match status" value="1"/>
</dbReference>
<keyword evidence="6" id="KW-0378">Hydrolase</keyword>
<dbReference type="PANTHER" id="PTHR10887">
    <property type="entry name" value="DNA2/NAM7 HELICASE FAMILY"/>
    <property type="match status" value="1"/>
</dbReference>
<dbReference type="InterPro" id="IPR041677">
    <property type="entry name" value="DNA2/NAM7_AAA_11"/>
</dbReference>
<evidence type="ECO:0000313" key="7">
    <source>
        <dbReference type="Proteomes" id="UP001172155"/>
    </source>
</evidence>
<organism evidence="6 7">
    <name type="scientific">Schizothecium vesticola</name>
    <dbReference type="NCBI Taxonomy" id="314040"/>
    <lineage>
        <taxon>Eukaryota</taxon>
        <taxon>Fungi</taxon>
        <taxon>Dikarya</taxon>
        <taxon>Ascomycota</taxon>
        <taxon>Pezizomycotina</taxon>
        <taxon>Sordariomycetes</taxon>
        <taxon>Sordariomycetidae</taxon>
        <taxon>Sordariales</taxon>
        <taxon>Schizotheciaceae</taxon>
        <taxon>Schizothecium</taxon>
    </lineage>
</organism>
<sequence length="1207" mass="134578">MSPLNISSSSSISKPGSTPGPTFARPFFADQRPARHPSRHFQLLQPDSFVNKMEQSDPSREKGDWKLLPEFPNADEILQPQRSSSLPHNPVDTPWASKSEYLETQYRLLRVEATDGLRYSVRSFVEARQELWDDDNTWVYPNVRVCGYLMSKLGPIARVEFGTRSKHKIVWTKSKRLRPGKLVAISTCSDGFRTICKLATIAQRPYFGGLDQDPPLVDLMWANTGDAVLDPSVEMVAVESRHGFFEATRHTLVGLQLSAQSPSPLDKYLLGSHTVDTTPALPANQQKGTEDPNSTPNTPQLDESQTEALGRILSNDELAIVQGPPGTGKTFTSVAAIAAMTALRRKNGGPPLVIAAQTNQSLNHILVNCIDSGIGVLRVGGRSSDTRIQEASLFNLRRRNPKLAPELNREINNVESARQRNILQIETIVQCIFGRKLLNPRALLNWGLITLEQYNSLEDDTTEVDSSLQDMGPFSLWLADGLIPAKILRNRHPILSDSEPAPPTEEELDDDDNEIPHIAEYEEERDGIRGTFIPLHHIWSGKEPAHLTSWTNMVQRELRAPDLFTIRPELRGAVYQHLQARFLAMVQPRFAQLLEENALLCKRFRELKSQQDASIIQRSEVDVVGCTTTGLTKYRSLFCNISPKSLLIEEAAETIEANIVSALYPSLRQLILVGDHQQLAPNCDVQWLKQPPYNLTVSLFQRMINLGVKFTMLKVQRRMTPELRMVLSPFYPDLVDDPNVRGGDIPGMGGINSWFYDHHRWPEETNAEHSKFNEQEAQMVVNFYAYLTANGTPDSKITILTFYVGQRKLLLSKLKRHPSLVSLNFKVHTVDSYQGEENDVVLLSLVRSGPAVSFLEDNRWVVVAISRARRGFYLFGNVDNVLKAGPTADNAWAKIWAVLVGQNRVNPEKGLPLTCQNHSEITWIKDNEDWGEIAGGCNVRCQAVRPCGHFCTLKCHSSPHETLRCSQPCRERLPCGHGCESYCGQPCLCSCNSPTRHDTSQKPQPDQLSTAFPGTLQTRNGGQVNQTTPGQWRTFASNTAVHDENLKLDHAALVKAEKAKVTTTVIKEIYRPTTVLDGFRVEGCQKDMATIEIPTPPLTRTPRNGGDGNDRDDGSSRHLAGLEQFEGPRASDLVFLPRSGDTDRPPPQVLIQTGEPETAQYGGSEIDLARLSISGTATTHRGNSASSSELRAQEDHSEGEEELLIEF</sequence>
<evidence type="ECO:0000259" key="4">
    <source>
        <dbReference type="Pfam" id="PF13087"/>
    </source>
</evidence>
<feature type="compositionally biased region" description="Polar residues" evidence="2">
    <location>
        <begin position="283"/>
        <end position="304"/>
    </location>
</feature>
<feature type="region of interest" description="Disordered" evidence="2">
    <location>
        <begin position="1092"/>
        <end position="1155"/>
    </location>
</feature>
<name>A0AA40F0Y9_9PEZI</name>
<dbReference type="Proteomes" id="UP001172155">
    <property type="component" value="Unassembled WGS sequence"/>
</dbReference>
<feature type="compositionally biased region" description="Polar residues" evidence="2">
    <location>
        <begin position="1174"/>
        <end position="1190"/>
    </location>
</feature>
<keyword evidence="1" id="KW-0547">Nucleotide-binding</keyword>
<comment type="caution">
    <text evidence="6">The sequence shown here is derived from an EMBL/GenBank/DDBJ whole genome shotgun (WGS) entry which is preliminary data.</text>
</comment>